<sequence length="262" mass="30631">MGILDDLLKVYKKSKIKIKTKQNTNKKELHFGDIIEIYEPEFAIAVYIEDNTTILMSNFWEFATNSDMFVDVSHPIADKWIIELDKRIFLDNAKYSYYSKLNENDINLLKKALDGEDLPPSKTGPKVPFNPKDARYKFKFEELKKTLKFNKNLFFEKDTNVIHFNFSKDLFEKEKKAAFDEKKLFEKNGVNILINPKNIIIDTTDKNIGKFAKIYIKSKGEEIVLFEGKIEAPTFEIISKTPIKSPYAIEQMLQIEIYDDKP</sequence>
<dbReference type="RefSeq" id="WP_092128489.1">
    <property type="nucleotide sequence ID" value="NZ_FMYU01000006.1"/>
</dbReference>
<organism evidence="1 2">
    <name type="scientific">Desulfurella multipotens</name>
    <dbReference type="NCBI Taxonomy" id="79269"/>
    <lineage>
        <taxon>Bacteria</taxon>
        <taxon>Pseudomonadati</taxon>
        <taxon>Campylobacterota</taxon>
        <taxon>Desulfurellia</taxon>
        <taxon>Desulfurellales</taxon>
        <taxon>Desulfurellaceae</taxon>
        <taxon>Desulfurella</taxon>
    </lineage>
</organism>
<evidence type="ECO:0000313" key="2">
    <source>
        <dbReference type="Proteomes" id="UP000199411"/>
    </source>
</evidence>
<keyword evidence="2" id="KW-1185">Reference proteome</keyword>
<gene>
    <name evidence="1" type="ORF">SAMN05660835_00909</name>
</gene>
<dbReference type="EMBL" id="FMYU01000006">
    <property type="protein sequence ID" value="SDC50905.1"/>
    <property type="molecule type" value="Genomic_DNA"/>
</dbReference>
<dbReference type="Proteomes" id="UP000199411">
    <property type="component" value="Unassembled WGS sequence"/>
</dbReference>
<proteinExistence type="predicted"/>
<accession>A0A1G6M7I9</accession>
<name>A0A1G6M7I9_9BACT</name>
<dbReference type="AlphaFoldDB" id="A0A1G6M7I9"/>
<reference evidence="2" key="1">
    <citation type="submission" date="2016-10" db="EMBL/GenBank/DDBJ databases">
        <authorList>
            <person name="Varghese N."/>
            <person name="Submissions S."/>
        </authorList>
    </citation>
    <scope>NUCLEOTIDE SEQUENCE [LARGE SCALE GENOMIC DNA]</scope>
    <source>
        <strain evidence="2">DSM 8415</strain>
    </source>
</reference>
<protein>
    <submittedName>
        <fullName evidence="1">Uncharacterized protein</fullName>
    </submittedName>
</protein>
<evidence type="ECO:0000313" key="1">
    <source>
        <dbReference type="EMBL" id="SDC50905.1"/>
    </source>
</evidence>